<feature type="region of interest" description="Disordered" evidence="1">
    <location>
        <begin position="1"/>
        <end position="76"/>
    </location>
</feature>
<sequence>SSLGSQKSALTNSTSHITLQGVPVALRNPPPITRYLHDTHDHKITEELSVKRSPEKEYSSPSRPADTSLSLSSHMSIDRDKQYGAEFTAVQCL</sequence>
<dbReference type="AlphaFoldDB" id="A0A0B6ZMA0"/>
<accession>A0A0B6ZMA0</accession>
<dbReference type="EMBL" id="HACG01021985">
    <property type="protein sequence ID" value="CEK68850.1"/>
    <property type="molecule type" value="Transcribed_RNA"/>
</dbReference>
<reference evidence="2" key="1">
    <citation type="submission" date="2014-12" db="EMBL/GenBank/DDBJ databases">
        <title>Insight into the proteome of Arion vulgaris.</title>
        <authorList>
            <person name="Aradska J."/>
            <person name="Bulat T."/>
            <person name="Smidak R."/>
            <person name="Sarate P."/>
            <person name="Gangsoo J."/>
            <person name="Sialana F."/>
            <person name="Bilban M."/>
            <person name="Lubec G."/>
        </authorList>
    </citation>
    <scope>NUCLEOTIDE SEQUENCE</scope>
    <source>
        <tissue evidence="2">Skin</tissue>
    </source>
</reference>
<feature type="compositionally biased region" description="Polar residues" evidence="1">
    <location>
        <begin position="1"/>
        <end position="18"/>
    </location>
</feature>
<gene>
    <name evidence="2" type="primary">ORF67962</name>
</gene>
<protein>
    <submittedName>
        <fullName evidence="2">Uncharacterized protein</fullName>
    </submittedName>
</protein>
<proteinExistence type="predicted"/>
<feature type="compositionally biased region" description="Polar residues" evidence="1">
    <location>
        <begin position="59"/>
        <end position="75"/>
    </location>
</feature>
<name>A0A0B6ZMA0_9EUPU</name>
<feature type="compositionally biased region" description="Basic and acidic residues" evidence="1">
    <location>
        <begin position="35"/>
        <end position="58"/>
    </location>
</feature>
<evidence type="ECO:0000313" key="2">
    <source>
        <dbReference type="EMBL" id="CEK68850.1"/>
    </source>
</evidence>
<evidence type="ECO:0000256" key="1">
    <source>
        <dbReference type="SAM" id="MobiDB-lite"/>
    </source>
</evidence>
<organism evidence="2">
    <name type="scientific">Arion vulgaris</name>
    <dbReference type="NCBI Taxonomy" id="1028688"/>
    <lineage>
        <taxon>Eukaryota</taxon>
        <taxon>Metazoa</taxon>
        <taxon>Spiralia</taxon>
        <taxon>Lophotrochozoa</taxon>
        <taxon>Mollusca</taxon>
        <taxon>Gastropoda</taxon>
        <taxon>Heterobranchia</taxon>
        <taxon>Euthyneura</taxon>
        <taxon>Panpulmonata</taxon>
        <taxon>Eupulmonata</taxon>
        <taxon>Stylommatophora</taxon>
        <taxon>Helicina</taxon>
        <taxon>Arionoidea</taxon>
        <taxon>Arionidae</taxon>
        <taxon>Arion</taxon>
    </lineage>
</organism>
<feature type="non-terminal residue" evidence="2">
    <location>
        <position position="1"/>
    </location>
</feature>